<dbReference type="PANTHER" id="PTHR11010:SF117">
    <property type="entry name" value="SERINE PROTEASE 16"/>
    <property type="match status" value="1"/>
</dbReference>
<comment type="caution">
    <text evidence="7">The sequence shown here is derived from an EMBL/GenBank/DDBJ whole genome shotgun (WGS) entry which is preliminary data.</text>
</comment>
<dbReference type="Pfam" id="PF05577">
    <property type="entry name" value="Peptidase_S28"/>
    <property type="match status" value="1"/>
</dbReference>
<dbReference type="FunFam" id="1.20.120.980:FF:000003">
    <property type="entry name" value="Serine protease 16"/>
    <property type="match status" value="1"/>
</dbReference>
<evidence type="ECO:0000313" key="8">
    <source>
        <dbReference type="Proteomes" id="UP000440578"/>
    </source>
</evidence>
<evidence type="ECO:0000256" key="6">
    <source>
        <dbReference type="SAM" id="SignalP"/>
    </source>
</evidence>
<dbReference type="EMBL" id="VIIS01001572">
    <property type="protein sequence ID" value="KAF0296354.1"/>
    <property type="molecule type" value="Genomic_DNA"/>
</dbReference>
<gene>
    <name evidence="7" type="primary">K12H4.7_0</name>
    <name evidence="7" type="ORF">FJT64_006197</name>
</gene>
<evidence type="ECO:0000256" key="1">
    <source>
        <dbReference type="ARBA" id="ARBA00011079"/>
    </source>
</evidence>
<protein>
    <submittedName>
        <fullName evidence="7">Putative serine protease K12H4.7</fullName>
    </submittedName>
</protein>
<sequence>MLLLFLTVLLVSEFGAGLRRHGHHGLLLPPPNVHNYPVPPDQWFTQKLDHSQPGDLRTWQQRYFTNDTFYRPGGPVFLMIGGEGTASPVWMVTGSWIEYAEEHGALCFQLEHRFYGKSHPTEDMSVKNLRYLSSEQALADLATFSAAMAEKHALPEGTKWVAFGGSYPGSLAAWYRLKYPHMVHAAVSSSAPLVAKTNFYEFLEVVSDAVKAESGDTCYNNIAAAFTELEKQLADKERWRPLGKLFRLCDPYAGSDLNTSSLVSSLADLFEGTVQYNRDNREFEGAKDANITVSTLCHLMSDGAGSPLDRLAAVNAALMAVRGDKCLDYTYKSEMDKMRQESFDSPDNTGMRQWIYQTCNEFGWYQTSDAESQPFGHRFPLAFSVQQCMDAYGTKFNQSFIDAAVAATNVRYGGRGIRVRRVVFINGSIDPWHAMGLTATRSRHVPVIYVNGTAHCANMYPSRDEDLPELKAARRRIGRLIARWLQEDDQ</sequence>
<organism evidence="7 8">
    <name type="scientific">Amphibalanus amphitrite</name>
    <name type="common">Striped barnacle</name>
    <name type="synonym">Balanus amphitrite</name>
    <dbReference type="NCBI Taxonomy" id="1232801"/>
    <lineage>
        <taxon>Eukaryota</taxon>
        <taxon>Metazoa</taxon>
        <taxon>Ecdysozoa</taxon>
        <taxon>Arthropoda</taxon>
        <taxon>Crustacea</taxon>
        <taxon>Multicrustacea</taxon>
        <taxon>Cirripedia</taxon>
        <taxon>Thoracica</taxon>
        <taxon>Thoracicalcarea</taxon>
        <taxon>Balanomorpha</taxon>
        <taxon>Balanoidea</taxon>
        <taxon>Balanidae</taxon>
        <taxon>Amphibalaninae</taxon>
        <taxon>Amphibalanus</taxon>
    </lineage>
</organism>
<keyword evidence="4" id="KW-0378">Hydrolase</keyword>
<dbReference type="GO" id="GO:0006508">
    <property type="term" value="P:proteolysis"/>
    <property type="evidence" value="ECO:0007669"/>
    <property type="project" value="UniProtKB-KW"/>
</dbReference>
<dbReference type="Gene3D" id="1.20.120.980">
    <property type="entry name" value="Serine carboxypeptidase S28, SKS domain"/>
    <property type="match status" value="1"/>
</dbReference>
<evidence type="ECO:0000256" key="4">
    <source>
        <dbReference type="ARBA" id="ARBA00022801"/>
    </source>
</evidence>
<keyword evidence="2 7" id="KW-0645">Protease</keyword>
<dbReference type="GO" id="GO:0008239">
    <property type="term" value="F:dipeptidyl-peptidase activity"/>
    <property type="evidence" value="ECO:0007669"/>
    <property type="project" value="TreeGrafter"/>
</dbReference>
<feature type="chain" id="PRO_5025546712" evidence="6">
    <location>
        <begin position="18"/>
        <end position="490"/>
    </location>
</feature>
<dbReference type="Gene3D" id="3.40.50.1820">
    <property type="entry name" value="alpha/beta hydrolase"/>
    <property type="match status" value="1"/>
</dbReference>
<keyword evidence="3 6" id="KW-0732">Signal</keyword>
<dbReference type="SUPFAM" id="SSF53474">
    <property type="entry name" value="alpha/beta-Hydrolases"/>
    <property type="match status" value="1"/>
</dbReference>
<evidence type="ECO:0000313" key="7">
    <source>
        <dbReference type="EMBL" id="KAF0296354.1"/>
    </source>
</evidence>
<evidence type="ECO:0000256" key="2">
    <source>
        <dbReference type="ARBA" id="ARBA00022670"/>
    </source>
</evidence>
<proteinExistence type="inferred from homology"/>
<reference evidence="7 8" key="1">
    <citation type="submission" date="2019-07" db="EMBL/GenBank/DDBJ databases">
        <title>Draft genome assembly of a fouling barnacle, Amphibalanus amphitrite (Darwin, 1854): The first reference genome for Thecostraca.</title>
        <authorList>
            <person name="Kim W."/>
        </authorList>
    </citation>
    <scope>NUCLEOTIDE SEQUENCE [LARGE SCALE GENOMIC DNA]</scope>
    <source>
        <strain evidence="7">SNU_AA5</strain>
        <tissue evidence="7">Soma without cirri and trophi</tissue>
    </source>
</reference>
<accession>A0A6A4VXN1</accession>
<keyword evidence="5" id="KW-0325">Glycoprotein</keyword>
<comment type="similarity">
    <text evidence="1">Belongs to the peptidase S28 family.</text>
</comment>
<evidence type="ECO:0000256" key="3">
    <source>
        <dbReference type="ARBA" id="ARBA00022729"/>
    </source>
</evidence>
<evidence type="ECO:0000256" key="5">
    <source>
        <dbReference type="ARBA" id="ARBA00023180"/>
    </source>
</evidence>
<dbReference type="InterPro" id="IPR042269">
    <property type="entry name" value="Ser_carbopepase_S28_SKS"/>
</dbReference>
<dbReference type="Proteomes" id="UP000440578">
    <property type="component" value="Unassembled WGS sequence"/>
</dbReference>
<feature type="signal peptide" evidence="6">
    <location>
        <begin position="1"/>
        <end position="17"/>
    </location>
</feature>
<dbReference type="GO" id="GO:0070008">
    <property type="term" value="F:serine-type exopeptidase activity"/>
    <property type="evidence" value="ECO:0007669"/>
    <property type="project" value="InterPro"/>
</dbReference>
<dbReference type="AlphaFoldDB" id="A0A6A4VXN1"/>
<dbReference type="InterPro" id="IPR008758">
    <property type="entry name" value="Peptidase_S28"/>
</dbReference>
<dbReference type="PANTHER" id="PTHR11010">
    <property type="entry name" value="PROTEASE S28 PRO-X CARBOXYPEPTIDASE-RELATED"/>
    <property type="match status" value="1"/>
</dbReference>
<keyword evidence="8" id="KW-1185">Reference proteome</keyword>
<name>A0A6A4VXN1_AMPAM</name>
<dbReference type="InterPro" id="IPR029058">
    <property type="entry name" value="AB_hydrolase_fold"/>
</dbReference>
<dbReference type="OrthoDB" id="6337535at2759"/>